<protein>
    <submittedName>
        <fullName evidence="6">Chitin-binding protein</fullName>
    </submittedName>
</protein>
<proteinExistence type="predicted"/>
<feature type="transmembrane region" description="Helical" evidence="3">
    <location>
        <begin position="290"/>
        <end position="311"/>
    </location>
</feature>
<dbReference type="Gene3D" id="2.70.50.50">
    <property type="entry name" value="chitin-binding protein cbp21"/>
    <property type="match status" value="1"/>
</dbReference>
<name>A0A239M0F6_9ACTN</name>
<dbReference type="EMBL" id="FZOF01000022">
    <property type="protein sequence ID" value="SNT36347.1"/>
    <property type="molecule type" value="Genomic_DNA"/>
</dbReference>
<dbReference type="Pfam" id="PF03067">
    <property type="entry name" value="LPMO_10"/>
    <property type="match status" value="1"/>
</dbReference>
<feature type="chain" id="PRO_5039212112" evidence="4">
    <location>
        <begin position="31"/>
        <end position="320"/>
    </location>
</feature>
<keyword evidence="7" id="KW-1185">Reference proteome</keyword>
<dbReference type="RefSeq" id="WP_245939138.1">
    <property type="nucleotide sequence ID" value="NZ_FZOF01000022.1"/>
</dbReference>
<feature type="domain" description="Chitin-binding type-4" evidence="5">
    <location>
        <begin position="31"/>
        <end position="210"/>
    </location>
</feature>
<dbReference type="InterPro" id="IPR004302">
    <property type="entry name" value="Cellulose/chitin-bd_N"/>
</dbReference>
<dbReference type="AlphaFoldDB" id="A0A239M0F6"/>
<evidence type="ECO:0000313" key="7">
    <source>
        <dbReference type="Proteomes" id="UP000198280"/>
    </source>
</evidence>
<evidence type="ECO:0000256" key="2">
    <source>
        <dbReference type="SAM" id="MobiDB-lite"/>
    </source>
</evidence>
<sequence length="320" mass="32600">MAPSRHVLSSVVAGTAVVVLPMALAGPAAAHGAPVSPVSRAAACASGSGQYVGTAACRAAAAANGGSRPFADWDNLRVAGVAGRDRQVIPDGKLCSGGLAAFRGLDLPRADWPVTRLTPGAAFTMAYGTTIPHQGTFRLYLTKEGYDPTRPLTWSALASDPFVKVTDPPVSGGAYRIGGRLPSDRTGRHVLFTIWQNSSTPDTYYSCSDVVFPAAAKAPAKPAKPAKPARPSATATSASPTATASRDAASPSAARTAESAAAVPASPRDAVHTPATRPVAAESQGPGRTLLALGSATLLGGMAAVALLFRLRRSPGTRRR</sequence>
<dbReference type="PANTHER" id="PTHR34823">
    <property type="entry name" value="GLCNAC-BINDING PROTEIN A"/>
    <property type="match status" value="1"/>
</dbReference>
<keyword evidence="1 4" id="KW-0732">Signal</keyword>
<dbReference type="InterPro" id="IPR014756">
    <property type="entry name" value="Ig_E-set"/>
</dbReference>
<evidence type="ECO:0000313" key="6">
    <source>
        <dbReference type="EMBL" id="SNT36347.1"/>
    </source>
</evidence>
<keyword evidence="3" id="KW-1133">Transmembrane helix</keyword>
<feature type="compositionally biased region" description="Low complexity" evidence="2">
    <location>
        <begin position="229"/>
        <end position="268"/>
    </location>
</feature>
<organism evidence="6 7">
    <name type="scientific">Actinacidiphila glaucinigra</name>
    <dbReference type="NCBI Taxonomy" id="235986"/>
    <lineage>
        <taxon>Bacteria</taxon>
        <taxon>Bacillati</taxon>
        <taxon>Actinomycetota</taxon>
        <taxon>Actinomycetes</taxon>
        <taxon>Kitasatosporales</taxon>
        <taxon>Streptomycetaceae</taxon>
        <taxon>Actinacidiphila</taxon>
    </lineage>
</organism>
<dbReference type="Proteomes" id="UP000198280">
    <property type="component" value="Unassembled WGS sequence"/>
</dbReference>
<evidence type="ECO:0000256" key="3">
    <source>
        <dbReference type="SAM" id="Phobius"/>
    </source>
</evidence>
<dbReference type="PANTHER" id="PTHR34823:SF1">
    <property type="entry name" value="CHITIN-BINDING TYPE-4 DOMAIN-CONTAINING PROTEIN"/>
    <property type="match status" value="1"/>
</dbReference>
<evidence type="ECO:0000259" key="5">
    <source>
        <dbReference type="Pfam" id="PF03067"/>
    </source>
</evidence>
<dbReference type="SUPFAM" id="SSF81296">
    <property type="entry name" value="E set domains"/>
    <property type="match status" value="1"/>
</dbReference>
<gene>
    <name evidence="6" type="ORF">SAMN05216252_12272</name>
</gene>
<keyword evidence="3" id="KW-0812">Transmembrane</keyword>
<feature type="region of interest" description="Disordered" evidence="2">
    <location>
        <begin position="219"/>
        <end position="285"/>
    </location>
</feature>
<dbReference type="CDD" id="cd21177">
    <property type="entry name" value="LPMO_AA10"/>
    <property type="match status" value="1"/>
</dbReference>
<evidence type="ECO:0000256" key="1">
    <source>
        <dbReference type="ARBA" id="ARBA00022729"/>
    </source>
</evidence>
<accession>A0A239M0F6</accession>
<reference evidence="6 7" key="1">
    <citation type="submission" date="2017-06" db="EMBL/GenBank/DDBJ databases">
        <authorList>
            <person name="Kim H.J."/>
            <person name="Triplett B.A."/>
        </authorList>
    </citation>
    <scope>NUCLEOTIDE SEQUENCE [LARGE SCALE GENOMIC DNA]</scope>
    <source>
        <strain evidence="6 7">CGMCC 4.1858</strain>
    </source>
</reference>
<feature type="signal peptide" evidence="4">
    <location>
        <begin position="1"/>
        <end position="30"/>
    </location>
</feature>
<dbReference type="InterPro" id="IPR051024">
    <property type="entry name" value="GlcNAc_Chitin_IntDeg"/>
</dbReference>
<evidence type="ECO:0000256" key="4">
    <source>
        <dbReference type="SAM" id="SignalP"/>
    </source>
</evidence>
<keyword evidence="3" id="KW-0472">Membrane</keyword>